<evidence type="ECO:0000313" key="1">
    <source>
        <dbReference type="EMBL" id="MBZ5489127.1"/>
    </source>
</evidence>
<reference evidence="1" key="1">
    <citation type="submission" date="2020-06" db="EMBL/GenBank/DDBJ databases">
        <title>Whole Genome Sequence of Halomonas aquamarina MB598.</title>
        <authorList>
            <person name="Pervaiz M."/>
            <person name="Fariq A."/>
            <person name="Yasmin A."/>
            <person name="Welch M."/>
        </authorList>
    </citation>
    <scope>NUCLEOTIDE SEQUENCE</scope>
    <source>
        <strain evidence="1">MB598</strain>
    </source>
</reference>
<organism evidence="1 2">
    <name type="scientific">Vreelandella aquamarina</name>
    <dbReference type="NCBI Taxonomy" id="77097"/>
    <lineage>
        <taxon>Bacteria</taxon>
        <taxon>Pseudomonadati</taxon>
        <taxon>Pseudomonadota</taxon>
        <taxon>Gammaproteobacteria</taxon>
        <taxon>Oceanospirillales</taxon>
        <taxon>Halomonadaceae</taxon>
        <taxon>Vreelandella</taxon>
    </lineage>
</organism>
<evidence type="ECO:0000313" key="2">
    <source>
        <dbReference type="Proteomes" id="UP001319846"/>
    </source>
</evidence>
<gene>
    <name evidence="1" type="ORF">HW452_16530</name>
</gene>
<dbReference type="Proteomes" id="UP001319846">
    <property type="component" value="Unassembled WGS sequence"/>
</dbReference>
<proteinExistence type="predicted"/>
<keyword evidence="2" id="KW-1185">Reference proteome</keyword>
<name>A0ACC5VY94_9GAMM</name>
<sequence>MLRVLKQRRPLRRRFAEYITLNDDVSCLPGYFSLLAYQYFFGVQRPRHTRIGRFQEMVNMRYPNEKQHELEKLFS</sequence>
<protein>
    <submittedName>
        <fullName evidence="1">Uncharacterized protein</fullName>
    </submittedName>
</protein>
<accession>A0ACC5VY94</accession>
<comment type="caution">
    <text evidence="1">The sequence shown here is derived from an EMBL/GenBank/DDBJ whole genome shotgun (WGS) entry which is preliminary data.</text>
</comment>
<dbReference type="EMBL" id="JABYQT010000016">
    <property type="protein sequence ID" value="MBZ5489127.1"/>
    <property type="molecule type" value="Genomic_DNA"/>
</dbReference>